<organism evidence="1 2">
    <name type="scientific">Ajellomyces capsulatus (strain H88)</name>
    <name type="common">Darling's disease fungus</name>
    <name type="synonym">Histoplasma capsulatum</name>
    <dbReference type="NCBI Taxonomy" id="544711"/>
    <lineage>
        <taxon>Eukaryota</taxon>
        <taxon>Fungi</taxon>
        <taxon>Dikarya</taxon>
        <taxon>Ascomycota</taxon>
        <taxon>Pezizomycotina</taxon>
        <taxon>Eurotiomycetes</taxon>
        <taxon>Eurotiomycetidae</taxon>
        <taxon>Onygenales</taxon>
        <taxon>Ajellomycetaceae</taxon>
        <taxon>Histoplasma</taxon>
    </lineage>
</organism>
<dbReference type="Proteomes" id="UP000663419">
    <property type="component" value="Chromosome 1"/>
</dbReference>
<dbReference type="EMBL" id="CP069102">
    <property type="protein sequence ID" value="QSS49281.1"/>
    <property type="molecule type" value="Genomic_DNA"/>
</dbReference>
<evidence type="ECO:0000313" key="1">
    <source>
        <dbReference type="EMBL" id="QSS49281.1"/>
    </source>
</evidence>
<accession>A0A8A1L716</accession>
<protein>
    <submittedName>
        <fullName evidence="1">Uncharacterized protein</fullName>
    </submittedName>
</protein>
<reference evidence="1" key="1">
    <citation type="submission" date="2021-01" db="EMBL/GenBank/DDBJ databases">
        <title>Chromosome-level genome assembly of a human fungal pathogen reveals clustering of transcriptionally co-regulated genes.</title>
        <authorList>
            <person name="Voorhies M."/>
            <person name="Cohen S."/>
            <person name="Shea T.P."/>
            <person name="Petrus S."/>
            <person name="Munoz J.F."/>
            <person name="Poplawski S."/>
            <person name="Goldman W.E."/>
            <person name="Michael T."/>
            <person name="Cuomo C.A."/>
            <person name="Sil A."/>
            <person name="Beyhan S."/>
        </authorList>
    </citation>
    <scope>NUCLEOTIDE SEQUENCE</scope>
    <source>
        <strain evidence="1">H88</strain>
    </source>
</reference>
<dbReference type="AlphaFoldDB" id="A0A8A1L716"/>
<proteinExistence type="predicted"/>
<gene>
    <name evidence="1" type="ORF">I7I53_09597</name>
</gene>
<evidence type="ECO:0000313" key="2">
    <source>
        <dbReference type="Proteomes" id="UP000663419"/>
    </source>
</evidence>
<name>A0A8A1L716_AJEC8</name>
<dbReference type="VEuPathDB" id="FungiDB:I7I53_09597"/>
<sequence>MYISTTPHKACANFFFCSCAANPSSSLRFCSNDCMFRLKLATPFSNQLTLSLPPVSLNCASHKNFSAPPPSDSGISPFGSRATACMNCCRAALISPNSTYISPIKFRPVNTAGDPAEAISNPRCARGRAASGCPVWRKMVAWSKKIAGSSFIFLQVDLLPSRRPDFALFFEGLLGGRVLAIWDVLTIS</sequence>